<evidence type="ECO:0000313" key="1">
    <source>
        <dbReference type="EMBL" id="EDM24798.1"/>
    </source>
</evidence>
<gene>
    <name evidence="1" type="ORF">LNTAR_03899</name>
</gene>
<organism evidence="1 2">
    <name type="scientific">Lentisphaera araneosa HTCC2155</name>
    <dbReference type="NCBI Taxonomy" id="313628"/>
    <lineage>
        <taxon>Bacteria</taxon>
        <taxon>Pseudomonadati</taxon>
        <taxon>Lentisphaerota</taxon>
        <taxon>Lentisphaeria</taxon>
        <taxon>Lentisphaerales</taxon>
        <taxon>Lentisphaeraceae</taxon>
        <taxon>Lentisphaera</taxon>
    </lineage>
</organism>
<dbReference type="RefSeq" id="WP_007281370.1">
    <property type="nucleotide sequence ID" value="NZ_ABCK01000049.1"/>
</dbReference>
<dbReference type="AlphaFoldDB" id="A6DU87"/>
<evidence type="ECO:0000313" key="2">
    <source>
        <dbReference type="Proteomes" id="UP000004947"/>
    </source>
</evidence>
<proteinExistence type="predicted"/>
<dbReference type="Proteomes" id="UP000004947">
    <property type="component" value="Unassembled WGS sequence"/>
</dbReference>
<keyword evidence="2" id="KW-1185">Reference proteome</keyword>
<sequence length="163" mass="18492">MKKYFSIVALSLMLTSCMGTMGLSGKVKKFNLEVTEHRWGREGVFLGLQILWVYRICGLLDLLIFNSIEFWSGENPINGKSPLVDVPIDQVKKMGFDDIRDAHIERVSSTEAKLYIDFINGDHVTFDVIRTGDKYTVSLMGKQFFEGQIGQNVQEMQYAGVVK</sequence>
<comment type="caution">
    <text evidence="1">The sequence shown here is derived from an EMBL/GenBank/DDBJ whole genome shotgun (WGS) entry which is preliminary data.</text>
</comment>
<dbReference type="EMBL" id="ABCK01000049">
    <property type="protein sequence ID" value="EDM24798.1"/>
    <property type="molecule type" value="Genomic_DNA"/>
</dbReference>
<dbReference type="InterPro" id="IPR021768">
    <property type="entry name" value="DUF3332"/>
</dbReference>
<dbReference type="PROSITE" id="PS51257">
    <property type="entry name" value="PROKAR_LIPOPROTEIN"/>
    <property type="match status" value="1"/>
</dbReference>
<protein>
    <recommendedName>
        <fullName evidence="3">DUF3332 domain-containing protein</fullName>
    </recommendedName>
</protein>
<evidence type="ECO:0008006" key="3">
    <source>
        <dbReference type="Google" id="ProtNLM"/>
    </source>
</evidence>
<dbReference type="STRING" id="313628.LNTAR_03899"/>
<dbReference type="Pfam" id="PF11810">
    <property type="entry name" value="DUF3332"/>
    <property type="match status" value="1"/>
</dbReference>
<reference evidence="1 2" key="1">
    <citation type="journal article" date="2010" name="J. Bacteriol.">
        <title>Genome sequence of Lentisphaera araneosa HTCC2155T, the type species of the order Lentisphaerales in the phylum Lentisphaerae.</title>
        <authorList>
            <person name="Thrash J.C."/>
            <person name="Cho J.C."/>
            <person name="Vergin K.L."/>
            <person name="Morris R.M."/>
            <person name="Giovannoni S.J."/>
        </authorList>
    </citation>
    <scope>NUCLEOTIDE SEQUENCE [LARGE SCALE GENOMIC DNA]</scope>
    <source>
        <strain evidence="1 2">HTCC2155</strain>
    </source>
</reference>
<name>A6DU87_9BACT</name>
<accession>A6DU87</accession>
<dbReference type="eggNOG" id="ENOG502ZUT3">
    <property type="taxonomic scope" value="Bacteria"/>
</dbReference>